<evidence type="ECO:0000256" key="16">
    <source>
        <dbReference type="RuleBase" id="RU003694"/>
    </source>
</evidence>
<dbReference type="InterPro" id="IPR000794">
    <property type="entry name" value="Beta-ketoacyl_synthase"/>
</dbReference>
<dbReference type="PROSITE" id="PS52004">
    <property type="entry name" value="KS3_2"/>
    <property type="match status" value="1"/>
</dbReference>
<comment type="catalytic activity">
    <reaction evidence="13 14">
        <text>a fatty acyl-[ACP] + malonyl-[ACP] + H(+) = a 3-oxoacyl-[ACP] + holo-[ACP] + CO2</text>
        <dbReference type="Rhea" id="RHEA:22836"/>
        <dbReference type="Rhea" id="RHEA-COMP:9623"/>
        <dbReference type="Rhea" id="RHEA-COMP:9685"/>
        <dbReference type="Rhea" id="RHEA-COMP:9916"/>
        <dbReference type="Rhea" id="RHEA-COMP:14125"/>
        <dbReference type="ChEBI" id="CHEBI:15378"/>
        <dbReference type="ChEBI" id="CHEBI:16526"/>
        <dbReference type="ChEBI" id="CHEBI:64479"/>
        <dbReference type="ChEBI" id="CHEBI:78449"/>
        <dbReference type="ChEBI" id="CHEBI:78776"/>
        <dbReference type="ChEBI" id="CHEBI:138651"/>
    </reaction>
</comment>
<keyword evidence="10 14" id="KW-0012">Acyltransferase</keyword>
<keyword evidence="5 14" id="KW-0444">Lipid biosynthesis</keyword>
<evidence type="ECO:0000256" key="13">
    <source>
        <dbReference type="ARBA" id="ARBA00047659"/>
    </source>
</evidence>
<evidence type="ECO:0000256" key="10">
    <source>
        <dbReference type="ARBA" id="ARBA00023315"/>
    </source>
</evidence>
<dbReference type="PANTHER" id="PTHR11712">
    <property type="entry name" value="POLYKETIDE SYNTHASE-RELATED"/>
    <property type="match status" value="1"/>
</dbReference>
<comment type="catalytic activity">
    <reaction evidence="12 14">
        <text>(9Z)-hexadecenoyl-[ACP] + malonyl-[ACP] + H(+) = 3-oxo-(11Z)-octadecenoyl-[ACP] + holo-[ACP] + CO2</text>
        <dbReference type="Rhea" id="RHEA:55040"/>
        <dbReference type="Rhea" id="RHEA-COMP:9623"/>
        <dbReference type="Rhea" id="RHEA-COMP:9685"/>
        <dbReference type="Rhea" id="RHEA-COMP:10800"/>
        <dbReference type="Rhea" id="RHEA-COMP:14074"/>
        <dbReference type="ChEBI" id="CHEBI:15378"/>
        <dbReference type="ChEBI" id="CHEBI:16526"/>
        <dbReference type="ChEBI" id="CHEBI:64479"/>
        <dbReference type="ChEBI" id="CHEBI:78449"/>
        <dbReference type="ChEBI" id="CHEBI:83989"/>
        <dbReference type="ChEBI" id="CHEBI:138538"/>
        <dbReference type="EC" id="2.3.1.179"/>
    </reaction>
</comment>
<dbReference type="NCBIfam" id="TIGR03150">
    <property type="entry name" value="fabF"/>
    <property type="match status" value="1"/>
</dbReference>
<dbReference type="InterPro" id="IPR017568">
    <property type="entry name" value="3-oxoacyl-ACP_synth-2"/>
</dbReference>
<dbReference type="UniPathway" id="UPA00094"/>
<dbReference type="NCBIfam" id="NF005589">
    <property type="entry name" value="PRK07314.1"/>
    <property type="match status" value="1"/>
</dbReference>
<evidence type="ECO:0000256" key="2">
    <source>
        <dbReference type="ARBA" id="ARBA00008467"/>
    </source>
</evidence>
<dbReference type="EMBL" id="BAUT01000007">
    <property type="protein sequence ID" value="GAE25172.1"/>
    <property type="molecule type" value="Genomic_DNA"/>
</dbReference>
<proteinExistence type="inferred from homology"/>
<dbReference type="PIRSF" id="PIRSF000447">
    <property type="entry name" value="KAS_II"/>
    <property type="match status" value="1"/>
</dbReference>
<dbReference type="Pfam" id="PF02801">
    <property type="entry name" value="Ketoacyl-synt_C"/>
    <property type="match status" value="1"/>
</dbReference>
<evidence type="ECO:0000256" key="3">
    <source>
        <dbReference type="ARBA" id="ARBA00012356"/>
    </source>
</evidence>
<dbReference type="STRING" id="1236970.JCM9140_1150"/>
<dbReference type="Gene3D" id="3.40.47.10">
    <property type="match status" value="1"/>
</dbReference>
<evidence type="ECO:0000256" key="1">
    <source>
        <dbReference type="ARBA" id="ARBA00005194"/>
    </source>
</evidence>
<dbReference type="SMART" id="SM00825">
    <property type="entry name" value="PKS_KS"/>
    <property type="match status" value="1"/>
</dbReference>
<evidence type="ECO:0000313" key="19">
    <source>
        <dbReference type="Proteomes" id="UP000018890"/>
    </source>
</evidence>
<evidence type="ECO:0000256" key="8">
    <source>
        <dbReference type="ARBA" id="ARBA00023098"/>
    </source>
</evidence>
<dbReference type="PANTHER" id="PTHR11712:SF336">
    <property type="entry name" value="3-OXOACYL-[ACYL-CARRIER-PROTEIN] SYNTHASE, MITOCHONDRIAL"/>
    <property type="match status" value="1"/>
</dbReference>
<dbReference type="CDD" id="cd00834">
    <property type="entry name" value="KAS_I_II"/>
    <property type="match status" value="1"/>
</dbReference>
<name>W4PZK6_9BACI</name>
<dbReference type="SUPFAM" id="SSF53901">
    <property type="entry name" value="Thiolase-like"/>
    <property type="match status" value="2"/>
</dbReference>
<evidence type="ECO:0000256" key="7">
    <source>
        <dbReference type="ARBA" id="ARBA00022832"/>
    </source>
</evidence>
<dbReference type="InterPro" id="IPR020841">
    <property type="entry name" value="PKS_Beta-ketoAc_synthase_dom"/>
</dbReference>
<accession>W4PZK6</accession>
<gene>
    <name evidence="18" type="ORF">JCM9140_1150</name>
</gene>
<evidence type="ECO:0000256" key="5">
    <source>
        <dbReference type="ARBA" id="ARBA00022516"/>
    </source>
</evidence>
<dbReference type="InterPro" id="IPR014030">
    <property type="entry name" value="Ketoacyl_synth_N"/>
</dbReference>
<organism evidence="18 19">
    <name type="scientific">Halalkalibacter wakoensis JCM 9140</name>
    <dbReference type="NCBI Taxonomy" id="1236970"/>
    <lineage>
        <taxon>Bacteria</taxon>
        <taxon>Bacillati</taxon>
        <taxon>Bacillota</taxon>
        <taxon>Bacilli</taxon>
        <taxon>Bacillales</taxon>
        <taxon>Bacillaceae</taxon>
        <taxon>Halalkalibacter</taxon>
    </lineage>
</organism>
<dbReference type="Pfam" id="PF00109">
    <property type="entry name" value="ketoacyl-synt"/>
    <property type="match status" value="1"/>
</dbReference>
<evidence type="ECO:0000256" key="15">
    <source>
        <dbReference type="PIRSR" id="PIRSR000447-1"/>
    </source>
</evidence>
<keyword evidence="19" id="KW-1185">Reference proteome</keyword>
<keyword evidence="8" id="KW-0443">Lipid metabolism</keyword>
<comment type="caution">
    <text evidence="18">The sequence shown here is derived from an EMBL/GenBank/DDBJ whole genome shotgun (WGS) entry which is preliminary data.</text>
</comment>
<evidence type="ECO:0000259" key="17">
    <source>
        <dbReference type="PROSITE" id="PS52004"/>
    </source>
</evidence>
<evidence type="ECO:0000256" key="12">
    <source>
        <dbReference type="ARBA" id="ARBA00047318"/>
    </source>
</evidence>
<dbReference type="AlphaFoldDB" id="W4PZK6"/>
<feature type="active site" description="For beta-ketoacyl synthase activity" evidence="15">
    <location>
        <position position="183"/>
    </location>
</feature>
<dbReference type="GO" id="GO:0006633">
    <property type="term" value="P:fatty acid biosynthetic process"/>
    <property type="evidence" value="ECO:0007669"/>
    <property type="project" value="UniProtKB-UniRule"/>
</dbReference>
<dbReference type="GO" id="GO:0005829">
    <property type="term" value="C:cytosol"/>
    <property type="evidence" value="ECO:0007669"/>
    <property type="project" value="TreeGrafter"/>
</dbReference>
<dbReference type="GO" id="GO:0004315">
    <property type="term" value="F:3-oxoacyl-[acyl-carrier-protein] synthase activity"/>
    <property type="evidence" value="ECO:0007669"/>
    <property type="project" value="UniProtKB-UniRule"/>
</dbReference>
<protein>
    <recommendedName>
        <fullName evidence="4 14">3-oxoacyl-[acyl-carrier-protein] synthase 2</fullName>
        <ecNumber evidence="3 14">2.3.1.179</ecNumber>
    </recommendedName>
</protein>
<comment type="similarity">
    <text evidence="2 14 16">Belongs to the thiolase-like superfamily. Beta-ketoacyl-ACP synthases family.</text>
</comment>
<evidence type="ECO:0000256" key="14">
    <source>
        <dbReference type="PIRNR" id="PIRNR000447"/>
    </source>
</evidence>
<sequence>MGFNLSKMGNVNDEKGEKLMKKRVVVTGIGAVTPLGNHATTTWEKIQQGISGIGPLTRVDSEQFNVKVAGEVTDFVPSDYMDGKEARRMARFTQLAIAASKMAVQDSGLNIGANIEPERVGVWIGSGIGGLDAFEEQHKRFLDKGPKRVSPFIIPMLIPDMASGRVSIETGAKGINNCSVTACASGANSIGDSFRVIQNGQADAMITGGTEAAITDMTIAGFANMTALSTNPDPNSASRPFDKNRDGFVIAEGSGVLILEELEHALNRGATIYGEVVGYGATGDAHHITTPAPNGEGGQRAMKLALSDSQLLPEQVDYMNAHGTSTYYNDLFETAAIKEVFGDHAYHLSVSSTKSMTGHLLGAAGAIEAIFSLLAIRDGIIPPTINYETPDDELDLNYVPNVAQKKDVHVALSNSLGFGGHNVTLAFKRF</sequence>
<dbReference type="InterPro" id="IPR016039">
    <property type="entry name" value="Thiolase-like"/>
</dbReference>
<comment type="function">
    <text evidence="11 14">Involved in the type II fatty acid elongation cycle. Catalyzes the elongation of a wide range of acyl-ACP by the addition of two carbons from malonyl-ACP to an acyl acceptor. Can efficiently catalyze the conversion of palmitoleoyl-ACP (cis-hexadec-9-enoyl-ACP) to cis-vaccenoyl-ACP (cis-octadec-11-enoyl-ACP), an essential step in the thermal regulation of fatty acid composition.</text>
</comment>
<feature type="domain" description="Ketosynthase family 3 (KS3)" evidence="17">
    <location>
        <begin position="21"/>
        <end position="429"/>
    </location>
</feature>
<reference evidence="18" key="1">
    <citation type="journal article" date="2014" name="Genome Announc.">
        <title>Draft Genome Sequences of Three Alkaliphilic Bacillus Strains, Bacillus wakoensis JCM 9140T, Bacillus akibai JCM 9157T, and Bacillus hemicellulosilyticus JCM 9152T.</title>
        <authorList>
            <person name="Yuki M."/>
            <person name="Oshima K."/>
            <person name="Suda W."/>
            <person name="Oshida Y."/>
            <person name="Kitamura K."/>
            <person name="Iida T."/>
            <person name="Hattori M."/>
            <person name="Ohkuma M."/>
        </authorList>
    </citation>
    <scope>NUCLEOTIDE SEQUENCE [LARGE SCALE GENOMIC DNA]</scope>
    <source>
        <strain evidence="18">JCM 9140</strain>
    </source>
</reference>
<keyword evidence="9 14" id="KW-0275">Fatty acid biosynthesis</keyword>
<evidence type="ECO:0000256" key="9">
    <source>
        <dbReference type="ARBA" id="ARBA00023160"/>
    </source>
</evidence>
<comment type="pathway">
    <text evidence="1 14">Lipid metabolism; fatty acid biosynthesis.</text>
</comment>
<dbReference type="EC" id="2.3.1.179" evidence="3 14"/>
<keyword evidence="7" id="KW-0276">Fatty acid metabolism</keyword>
<dbReference type="Proteomes" id="UP000018890">
    <property type="component" value="Unassembled WGS sequence"/>
</dbReference>
<evidence type="ECO:0000313" key="18">
    <source>
        <dbReference type="EMBL" id="GAE25172.1"/>
    </source>
</evidence>
<keyword evidence="6 14" id="KW-0808">Transferase</keyword>
<evidence type="ECO:0000256" key="11">
    <source>
        <dbReference type="ARBA" id="ARBA00024006"/>
    </source>
</evidence>
<evidence type="ECO:0000256" key="4">
    <source>
        <dbReference type="ARBA" id="ARBA00014657"/>
    </source>
</evidence>
<dbReference type="InterPro" id="IPR014031">
    <property type="entry name" value="Ketoacyl_synth_C"/>
</dbReference>
<evidence type="ECO:0000256" key="6">
    <source>
        <dbReference type="ARBA" id="ARBA00022679"/>
    </source>
</evidence>
<dbReference type="FunFam" id="3.40.47.10:FF:000009">
    <property type="entry name" value="3-oxoacyl-[acyl-carrier-protein] synthase 2"/>
    <property type="match status" value="1"/>
</dbReference>